<reference evidence="1 2" key="1">
    <citation type="journal article" date="2016" name="Mol. Biol. Evol.">
        <title>Comparative Genomics of Early-Diverging Mushroom-Forming Fungi Provides Insights into the Origins of Lignocellulose Decay Capabilities.</title>
        <authorList>
            <person name="Nagy L.G."/>
            <person name="Riley R."/>
            <person name="Tritt A."/>
            <person name="Adam C."/>
            <person name="Daum C."/>
            <person name="Floudas D."/>
            <person name="Sun H."/>
            <person name="Yadav J.S."/>
            <person name="Pangilinan J."/>
            <person name="Larsson K.H."/>
            <person name="Matsuura K."/>
            <person name="Barry K."/>
            <person name="Labutti K."/>
            <person name="Kuo R."/>
            <person name="Ohm R.A."/>
            <person name="Bhattacharya S.S."/>
            <person name="Shirouzu T."/>
            <person name="Yoshinaga Y."/>
            <person name="Martin F.M."/>
            <person name="Grigoriev I.V."/>
            <person name="Hibbett D.S."/>
        </authorList>
    </citation>
    <scope>NUCLEOTIDE SEQUENCE [LARGE SCALE GENOMIC DNA]</scope>
    <source>
        <strain evidence="1 2">HHB9708</strain>
    </source>
</reference>
<name>A0A164ZWI9_9AGAM</name>
<dbReference type="Proteomes" id="UP000076722">
    <property type="component" value="Unassembled WGS sequence"/>
</dbReference>
<evidence type="ECO:0000313" key="2">
    <source>
        <dbReference type="Proteomes" id="UP000076722"/>
    </source>
</evidence>
<keyword evidence="2" id="KW-1185">Reference proteome</keyword>
<sequence length="228" mass="25719">MTRREALGNAQKNNVVDLTRDLDFPRAVTVDPSLLKKQPKNSVTLLEETFFDPNADRDLRAASPNPMPFFDYDIRLKRRRTFLVPKTEPVSWSFHENYKSAPQAVVLETCPNLDTNPCIDPIEMNHSNNTTTFGLRLEDSDDTDHNGLSFGLSLTKFLSIKQSTIKSSRDGSVTLQCSLNRTVPFDVTTTAPLYTMRAPHDFFDKTFEAPRLNKAGWDSDANSDSLSL</sequence>
<dbReference type="AlphaFoldDB" id="A0A164ZWI9"/>
<gene>
    <name evidence="1" type="ORF">SISNIDRAFT_134087</name>
</gene>
<protein>
    <submittedName>
        <fullName evidence="1">Uncharacterized protein</fullName>
    </submittedName>
</protein>
<proteinExistence type="predicted"/>
<evidence type="ECO:0000313" key="1">
    <source>
        <dbReference type="EMBL" id="KZS98161.1"/>
    </source>
</evidence>
<dbReference type="EMBL" id="KV419395">
    <property type="protein sequence ID" value="KZS98161.1"/>
    <property type="molecule type" value="Genomic_DNA"/>
</dbReference>
<accession>A0A164ZWI9</accession>
<organism evidence="1 2">
    <name type="scientific">Sistotremastrum niveocremeum HHB9708</name>
    <dbReference type="NCBI Taxonomy" id="1314777"/>
    <lineage>
        <taxon>Eukaryota</taxon>
        <taxon>Fungi</taxon>
        <taxon>Dikarya</taxon>
        <taxon>Basidiomycota</taxon>
        <taxon>Agaricomycotina</taxon>
        <taxon>Agaricomycetes</taxon>
        <taxon>Sistotremastrales</taxon>
        <taxon>Sistotremastraceae</taxon>
        <taxon>Sertulicium</taxon>
        <taxon>Sertulicium niveocremeum</taxon>
    </lineage>
</organism>